<feature type="region of interest" description="Disordered" evidence="7">
    <location>
        <begin position="60"/>
        <end position="79"/>
    </location>
</feature>
<feature type="domain" description="C3H1-type" evidence="8">
    <location>
        <begin position="275"/>
        <end position="303"/>
    </location>
</feature>
<dbReference type="SUPFAM" id="SSF90229">
    <property type="entry name" value="CCCH zinc finger"/>
    <property type="match status" value="2"/>
</dbReference>
<organism evidence="9 10">
    <name type="scientific">Ricinus communis</name>
    <name type="common">Castor bean</name>
    <dbReference type="NCBI Taxonomy" id="3988"/>
    <lineage>
        <taxon>Eukaryota</taxon>
        <taxon>Viridiplantae</taxon>
        <taxon>Streptophyta</taxon>
        <taxon>Embryophyta</taxon>
        <taxon>Tracheophyta</taxon>
        <taxon>Spermatophyta</taxon>
        <taxon>Magnoliopsida</taxon>
        <taxon>eudicotyledons</taxon>
        <taxon>Gunneridae</taxon>
        <taxon>Pentapetalae</taxon>
        <taxon>rosids</taxon>
        <taxon>fabids</taxon>
        <taxon>Malpighiales</taxon>
        <taxon>Euphorbiaceae</taxon>
        <taxon>Acalyphoideae</taxon>
        <taxon>Acalypheae</taxon>
        <taxon>Ricinus</taxon>
    </lineage>
</organism>
<dbReference type="FunCoup" id="B9SQ02">
    <property type="interactions" value="22"/>
</dbReference>
<dbReference type="FunFam" id="4.10.1000.10:FF:000002">
    <property type="entry name" value="Zinc finger protein 36, C3H1 type-like 1"/>
    <property type="match status" value="1"/>
</dbReference>
<dbReference type="KEGG" id="rcu:8265027"/>
<dbReference type="InterPro" id="IPR000571">
    <property type="entry name" value="Znf_CCCH"/>
</dbReference>
<evidence type="ECO:0000256" key="3">
    <source>
        <dbReference type="ARBA" id="ARBA00022771"/>
    </source>
</evidence>
<sequence>MEKTASPPSDPKAVSPQSKSPPQQLESSPPSTHHHAQQFATDFTTLYHSIFPPKPPALPSSLSFSLTPSSTSSASATDDTEYRLQQASLILEYQELCDHYDLCLSRLQSLSKEIDSLRQENADLRLVNNDLLRLLSISSIHNRREIAEPSRFERRNNTERVMLPKSISVRSSGYLKLNPAASSSSTRPLLASHNLDQLISGSVHQQQRVRVAGGGGGGGGNKREEAAVEMEVYNQGMWKTELCNKWQETGMCPYGDHCQFAHGITELRPVIRHPRYKTQVCRMVVAGEVCPYGHRCHFRHSLSDQERLITGPR</sequence>
<evidence type="ECO:0000256" key="6">
    <source>
        <dbReference type="SAM" id="Coils"/>
    </source>
</evidence>
<dbReference type="PANTHER" id="PTHR12547:SF139">
    <property type="entry name" value="C3H1-TYPE DOMAIN-CONTAINING PROTEIN"/>
    <property type="match status" value="1"/>
</dbReference>
<reference evidence="10" key="1">
    <citation type="journal article" date="2010" name="Nat. Biotechnol.">
        <title>Draft genome sequence of the oilseed species Ricinus communis.</title>
        <authorList>
            <person name="Chan A.P."/>
            <person name="Crabtree J."/>
            <person name="Zhao Q."/>
            <person name="Lorenzi H."/>
            <person name="Orvis J."/>
            <person name="Puiu D."/>
            <person name="Melake-Berhan A."/>
            <person name="Jones K.M."/>
            <person name="Redman J."/>
            <person name="Chen G."/>
            <person name="Cahoon E.B."/>
            <person name="Gedil M."/>
            <person name="Stanke M."/>
            <person name="Haas B.J."/>
            <person name="Wortman J.R."/>
            <person name="Fraser-Liggett C.M."/>
            <person name="Ravel J."/>
            <person name="Rabinowicz P.D."/>
        </authorList>
    </citation>
    <scope>NUCLEOTIDE SEQUENCE [LARGE SCALE GENOMIC DNA]</scope>
    <source>
        <strain evidence="10">cv. Hale</strain>
    </source>
</reference>
<keyword evidence="1 5" id="KW-0479">Metal-binding</keyword>
<dbReference type="EMBL" id="EQ974075">
    <property type="protein sequence ID" value="EEF34321.1"/>
    <property type="molecule type" value="Genomic_DNA"/>
</dbReference>
<dbReference type="AlphaFoldDB" id="B9SQ02"/>
<dbReference type="InterPro" id="IPR045877">
    <property type="entry name" value="ZFP36-like"/>
</dbReference>
<name>B9SQ02_RICCO</name>
<feature type="zinc finger region" description="C3H1-type" evidence="5">
    <location>
        <begin position="237"/>
        <end position="265"/>
    </location>
</feature>
<dbReference type="SMART" id="SM00356">
    <property type="entry name" value="ZnF_C3H1"/>
    <property type="match status" value="2"/>
</dbReference>
<feature type="zinc finger region" description="C3H1-type" evidence="5">
    <location>
        <begin position="275"/>
        <end position="303"/>
    </location>
</feature>
<protein>
    <submittedName>
        <fullName evidence="9">Zinc finger protein, putative</fullName>
    </submittedName>
</protein>
<dbReference type="GO" id="GO:0008270">
    <property type="term" value="F:zinc ion binding"/>
    <property type="evidence" value="ECO:0007669"/>
    <property type="project" value="UniProtKB-KW"/>
</dbReference>
<dbReference type="InParanoid" id="B9SQ02"/>
<evidence type="ECO:0000256" key="7">
    <source>
        <dbReference type="SAM" id="MobiDB-lite"/>
    </source>
</evidence>
<keyword evidence="10" id="KW-1185">Reference proteome</keyword>
<dbReference type="eggNOG" id="KOG1677">
    <property type="taxonomic scope" value="Eukaryota"/>
</dbReference>
<accession>B9SQ02</accession>
<keyword evidence="4 5" id="KW-0862">Zinc</keyword>
<dbReference type="STRING" id="3988.B9SQ02"/>
<feature type="coiled-coil region" evidence="6">
    <location>
        <begin position="100"/>
        <end position="134"/>
    </location>
</feature>
<evidence type="ECO:0000313" key="9">
    <source>
        <dbReference type="EMBL" id="EEF34321.1"/>
    </source>
</evidence>
<keyword evidence="2" id="KW-0677">Repeat</keyword>
<dbReference type="PANTHER" id="PTHR12547">
    <property type="entry name" value="CCCH ZINC FINGER/TIS11-RELATED"/>
    <property type="match status" value="1"/>
</dbReference>
<dbReference type="Gene3D" id="4.10.1000.10">
    <property type="entry name" value="Zinc finger, CCCH-type"/>
    <property type="match status" value="2"/>
</dbReference>
<keyword evidence="3 5" id="KW-0863">Zinc-finger</keyword>
<evidence type="ECO:0000256" key="4">
    <source>
        <dbReference type="ARBA" id="ARBA00022833"/>
    </source>
</evidence>
<dbReference type="GO" id="GO:0003729">
    <property type="term" value="F:mRNA binding"/>
    <property type="evidence" value="ECO:0007669"/>
    <property type="project" value="InterPro"/>
</dbReference>
<dbReference type="Pfam" id="PF00642">
    <property type="entry name" value="zf-CCCH"/>
    <property type="match status" value="1"/>
</dbReference>
<evidence type="ECO:0000256" key="1">
    <source>
        <dbReference type="ARBA" id="ARBA00022723"/>
    </source>
</evidence>
<feature type="region of interest" description="Disordered" evidence="7">
    <location>
        <begin position="1"/>
        <end position="37"/>
    </location>
</feature>
<dbReference type="PROSITE" id="PS50103">
    <property type="entry name" value="ZF_C3H1"/>
    <property type="match status" value="2"/>
</dbReference>
<gene>
    <name evidence="9" type="ORF">RCOM_0467770</name>
</gene>
<feature type="domain" description="C3H1-type" evidence="8">
    <location>
        <begin position="237"/>
        <end position="265"/>
    </location>
</feature>
<evidence type="ECO:0000313" key="10">
    <source>
        <dbReference type="Proteomes" id="UP000008311"/>
    </source>
</evidence>
<proteinExistence type="predicted"/>
<dbReference type="InterPro" id="IPR036855">
    <property type="entry name" value="Znf_CCCH_sf"/>
</dbReference>
<evidence type="ECO:0000256" key="5">
    <source>
        <dbReference type="PROSITE-ProRule" id="PRU00723"/>
    </source>
</evidence>
<evidence type="ECO:0000256" key="2">
    <source>
        <dbReference type="ARBA" id="ARBA00022737"/>
    </source>
</evidence>
<keyword evidence="6" id="KW-0175">Coiled coil</keyword>
<dbReference type="OrthoDB" id="410307at2759"/>
<feature type="compositionally biased region" description="Low complexity" evidence="7">
    <location>
        <begin position="60"/>
        <end position="77"/>
    </location>
</feature>
<evidence type="ECO:0000259" key="8">
    <source>
        <dbReference type="PROSITE" id="PS50103"/>
    </source>
</evidence>
<dbReference type="Proteomes" id="UP000008311">
    <property type="component" value="Unassembled WGS sequence"/>
</dbReference>
<dbReference type="FunFam" id="4.10.1000.10:FF:000001">
    <property type="entry name" value="zinc finger CCCH domain-containing protein 15-like"/>
    <property type="match status" value="1"/>
</dbReference>
<feature type="compositionally biased region" description="Low complexity" evidence="7">
    <location>
        <begin position="15"/>
        <end position="31"/>
    </location>
</feature>